<accession>A0A161HKM6</accession>
<dbReference type="InterPro" id="IPR017853">
    <property type="entry name" value="GH"/>
</dbReference>
<dbReference type="Gene3D" id="3.20.20.80">
    <property type="entry name" value="Glycosidases"/>
    <property type="match status" value="1"/>
</dbReference>
<dbReference type="GeneID" id="30037614"/>
<dbReference type="AlphaFoldDB" id="A0A161HKM6"/>
<dbReference type="OrthoDB" id="2012278at2759"/>
<evidence type="ECO:0000256" key="4">
    <source>
        <dbReference type="SAM" id="SignalP"/>
    </source>
</evidence>
<feature type="domain" description="Glycosyl hydrolase family 30 beta sandwich" evidence="6">
    <location>
        <begin position="375"/>
        <end position="466"/>
    </location>
</feature>
<feature type="domain" description="Endo-beta-1,6-galactanase-like" evidence="5">
    <location>
        <begin position="22"/>
        <end position="249"/>
    </location>
</feature>
<evidence type="ECO:0000313" key="8">
    <source>
        <dbReference type="Proteomes" id="UP000189580"/>
    </source>
</evidence>
<dbReference type="InterPro" id="IPR001139">
    <property type="entry name" value="Glyco_hydro_30"/>
</dbReference>
<dbReference type="RefSeq" id="XP_018734795.1">
    <property type="nucleotide sequence ID" value="XM_018882514.1"/>
</dbReference>
<dbReference type="InterPro" id="IPR013780">
    <property type="entry name" value="Glyco_hydro_b"/>
</dbReference>
<keyword evidence="8" id="KW-1185">Reference proteome</keyword>
<feature type="chain" id="PRO_5007822711" evidence="4">
    <location>
        <begin position="17"/>
        <end position="470"/>
    </location>
</feature>
<dbReference type="InterPro" id="IPR039514">
    <property type="entry name" value="6GAL-like"/>
</dbReference>
<name>A0A161HKM6_9ASCO</name>
<dbReference type="SUPFAM" id="SSF51445">
    <property type="entry name" value="(Trans)glycosidases"/>
    <property type="match status" value="1"/>
</dbReference>
<keyword evidence="3" id="KW-0378">Hydrolase</keyword>
<gene>
    <name evidence="7" type="ORF">AWJ20_568</name>
</gene>
<reference evidence="7 8" key="1">
    <citation type="submission" date="2016-02" db="EMBL/GenBank/DDBJ databases">
        <title>Complete genome sequence and transcriptome regulation of the pentose utilising yeast Sugiyamaella lignohabitans.</title>
        <authorList>
            <person name="Bellasio M."/>
            <person name="Peymann A."/>
            <person name="Valli M."/>
            <person name="Sipitzky M."/>
            <person name="Graf A."/>
            <person name="Sauer M."/>
            <person name="Marx H."/>
            <person name="Mattanovich D."/>
        </authorList>
    </citation>
    <scope>NUCLEOTIDE SEQUENCE [LARGE SCALE GENOMIC DNA]</scope>
    <source>
        <strain evidence="7 8">CBS 10342</strain>
    </source>
</reference>
<sequence>MKLSLTFLTLLSTALASAPAPVAVDINLAQTYQEIDGFGFSEAFQRANDLYHMPEAGRRKALDLLFHPTKGAGFSIIRNGIGSSPNSSSNWMNSIEPVSPGGPNSPPHYVWDRNDSSQFWFAQQAVSYGVKTIYADAWSAPGFMKTNDNENYGGYLCGVRDTNCASGDWRQAYANYLVQYIKFYKESGIDITHVGFLNEPEYNPGGYAGMLSSGFQAADFIKVLYPTIQRAGLSTQVKIACCDSEGWDNQVNMTAEIQQENVEDLLGIITSHSYTSWPTYPINTKKNVWITESADLNGLFAAPWYNNSDAAEGLTWAQNLHTAIVDGHVSAYLYWEGVEVASSSSSHFINVANGQPVTSSIYWALAQFSRFIRPGAVRVGTSSGSSSLSTSAYQNKDGSLSVQIVNNGAATPIQLQVSSRFGKNNLGLNFKAYVTDNSQNIAPLAIKRNFDGTLTVNVPDHSLVTVTDLC</sequence>
<dbReference type="EMBL" id="CP014501">
    <property type="protein sequence ID" value="ANB12318.1"/>
    <property type="molecule type" value="Genomic_DNA"/>
</dbReference>
<organism evidence="7 8">
    <name type="scientific">Sugiyamaella lignohabitans</name>
    <dbReference type="NCBI Taxonomy" id="796027"/>
    <lineage>
        <taxon>Eukaryota</taxon>
        <taxon>Fungi</taxon>
        <taxon>Dikarya</taxon>
        <taxon>Ascomycota</taxon>
        <taxon>Saccharomycotina</taxon>
        <taxon>Dipodascomycetes</taxon>
        <taxon>Dipodascales</taxon>
        <taxon>Trichomonascaceae</taxon>
        <taxon>Sugiyamaella</taxon>
    </lineage>
</organism>
<feature type="signal peptide" evidence="4">
    <location>
        <begin position="1"/>
        <end position="16"/>
    </location>
</feature>
<evidence type="ECO:0000256" key="1">
    <source>
        <dbReference type="ARBA" id="ARBA00005382"/>
    </source>
</evidence>
<dbReference type="Proteomes" id="UP000189580">
    <property type="component" value="Chromosome a"/>
</dbReference>
<dbReference type="Pfam" id="PF17189">
    <property type="entry name" value="Glyco_hydro_30C"/>
    <property type="match status" value="1"/>
</dbReference>
<dbReference type="InterPro" id="IPR033452">
    <property type="entry name" value="GH30_C"/>
</dbReference>
<proteinExistence type="inferred from homology"/>
<dbReference type="GO" id="GO:0004348">
    <property type="term" value="F:glucosylceramidase activity"/>
    <property type="evidence" value="ECO:0007669"/>
    <property type="project" value="InterPro"/>
</dbReference>
<dbReference type="Pfam" id="PF14587">
    <property type="entry name" value="Glyco_hydr_30_2"/>
    <property type="match status" value="1"/>
</dbReference>
<dbReference type="PANTHER" id="PTHR11069">
    <property type="entry name" value="GLUCOSYLCERAMIDASE"/>
    <property type="match status" value="1"/>
</dbReference>
<evidence type="ECO:0000259" key="6">
    <source>
        <dbReference type="Pfam" id="PF17189"/>
    </source>
</evidence>
<evidence type="ECO:0000256" key="3">
    <source>
        <dbReference type="ARBA" id="ARBA00022801"/>
    </source>
</evidence>
<evidence type="ECO:0000256" key="2">
    <source>
        <dbReference type="ARBA" id="ARBA00022729"/>
    </source>
</evidence>
<dbReference type="PANTHER" id="PTHR11069:SF23">
    <property type="entry name" value="LYSOSOMAL ACID GLUCOSYLCERAMIDASE"/>
    <property type="match status" value="1"/>
</dbReference>
<evidence type="ECO:0000259" key="5">
    <source>
        <dbReference type="Pfam" id="PF14587"/>
    </source>
</evidence>
<comment type="similarity">
    <text evidence="1">Belongs to the glycosyl hydrolase 30 family.</text>
</comment>
<keyword evidence="2 4" id="KW-0732">Signal</keyword>
<evidence type="ECO:0000313" key="7">
    <source>
        <dbReference type="EMBL" id="ANB12318.1"/>
    </source>
</evidence>
<dbReference type="SUPFAM" id="SSF51011">
    <property type="entry name" value="Glycosyl hydrolase domain"/>
    <property type="match status" value="1"/>
</dbReference>
<dbReference type="GO" id="GO:0006680">
    <property type="term" value="P:glucosylceramide catabolic process"/>
    <property type="evidence" value="ECO:0007669"/>
    <property type="project" value="TreeGrafter"/>
</dbReference>
<dbReference type="GO" id="GO:0016020">
    <property type="term" value="C:membrane"/>
    <property type="evidence" value="ECO:0007669"/>
    <property type="project" value="GOC"/>
</dbReference>
<dbReference type="Gene3D" id="2.60.40.1180">
    <property type="entry name" value="Golgi alpha-mannosidase II"/>
    <property type="match status" value="1"/>
</dbReference>
<dbReference type="KEGG" id="slb:AWJ20_568"/>
<protein>
    <submittedName>
        <fullName evidence="7">Beta-1,6-glucanase Neg1</fullName>
    </submittedName>
</protein>